<evidence type="ECO:0000256" key="5">
    <source>
        <dbReference type="ARBA" id="ARBA00022989"/>
    </source>
</evidence>
<feature type="transmembrane region" description="Helical" evidence="11">
    <location>
        <begin position="142"/>
        <end position="164"/>
    </location>
</feature>
<evidence type="ECO:0000256" key="9">
    <source>
        <dbReference type="ARBA" id="ARBA00023180"/>
    </source>
</evidence>
<dbReference type="PANTHER" id="PTHR25466:SF14">
    <property type="entry name" value="BUTYROPHILIN SUBFAMILY 2 MEMBER A2-LIKE-RELATED"/>
    <property type="match status" value="1"/>
</dbReference>
<protein>
    <recommendedName>
        <fullName evidence="14">Ig-like domain-containing protein</fullName>
    </recommendedName>
</protein>
<proteinExistence type="predicted"/>
<keyword evidence="3 11" id="KW-0812">Transmembrane</keyword>
<organism evidence="12 13">
    <name type="scientific">Scyliorhinus torazame</name>
    <name type="common">Cloudy catshark</name>
    <name type="synonym">Catulus torazame</name>
    <dbReference type="NCBI Taxonomy" id="75743"/>
    <lineage>
        <taxon>Eukaryota</taxon>
        <taxon>Metazoa</taxon>
        <taxon>Chordata</taxon>
        <taxon>Craniata</taxon>
        <taxon>Vertebrata</taxon>
        <taxon>Chondrichthyes</taxon>
        <taxon>Elasmobranchii</taxon>
        <taxon>Galeomorphii</taxon>
        <taxon>Galeoidea</taxon>
        <taxon>Carcharhiniformes</taxon>
        <taxon>Scyliorhinidae</taxon>
        <taxon>Scyliorhinus</taxon>
    </lineage>
</organism>
<keyword evidence="6 11" id="KW-0472">Membrane</keyword>
<dbReference type="EMBL" id="BFAA01006185">
    <property type="protein sequence ID" value="GCB60041.1"/>
    <property type="molecule type" value="Genomic_DNA"/>
</dbReference>
<keyword evidence="10" id="KW-0393">Immunoglobulin domain</keyword>
<keyword evidence="2" id="KW-1003">Cell membrane</keyword>
<dbReference type="Proteomes" id="UP000288216">
    <property type="component" value="Unassembled WGS sequence"/>
</dbReference>
<reference evidence="12 13" key="1">
    <citation type="journal article" date="2018" name="Nat. Ecol. Evol.">
        <title>Shark genomes provide insights into elasmobranch evolution and the origin of vertebrates.</title>
        <authorList>
            <person name="Hara Y"/>
            <person name="Yamaguchi K"/>
            <person name="Onimaru K"/>
            <person name="Kadota M"/>
            <person name="Koyanagi M"/>
            <person name="Keeley SD"/>
            <person name="Tatsumi K"/>
            <person name="Tanaka K"/>
            <person name="Motone F"/>
            <person name="Kageyama Y"/>
            <person name="Nozu R"/>
            <person name="Adachi N"/>
            <person name="Nishimura O"/>
            <person name="Nakagawa R"/>
            <person name="Tanegashima C"/>
            <person name="Kiyatake I"/>
            <person name="Matsumoto R"/>
            <person name="Murakumo K"/>
            <person name="Nishida K"/>
            <person name="Terakita A"/>
            <person name="Kuratani S"/>
            <person name="Sato K"/>
            <person name="Hyodo S Kuraku.S."/>
        </authorList>
    </citation>
    <scope>NUCLEOTIDE SEQUENCE [LARGE SCALE GENOMIC DNA]</scope>
</reference>
<dbReference type="InterPro" id="IPR051713">
    <property type="entry name" value="T-cell_Activation_Regulation"/>
</dbReference>
<evidence type="ECO:0000256" key="10">
    <source>
        <dbReference type="ARBA" id="ARBA00023319"/>
    </source>
</evidence>
<dbReference type="PANTHER" id="PTHR25466">
    <property type="entry name" value="T-LYMPHOCYTE ACTIVATION ANTIGEN"/>
    <property type="match status" value="1"/>
</dbReference>
<dbReference type="OrthoDB" id="10055806at2759"/>
<keyword evidence="9" id="KW-0325">Glycoprotein</keyword>
<evidence type="ECO:0000256" key="7">
    <source>
        <dbReference type="ARBA" id="ARBA00023157"/>
    </source>
</evidence>
<keyword evidence="7" id="KW-1015">Disulfide bond</keyword>
<dbReference type="GO" id="GO:0042102">
    <property type="term" value="P:positive regulation of T cell proliferation"/>
    <property type="evidence" value="ECO:0007669"/>
    <property type="project" value="TreeGrafter"/>
</dbReference>
<evidence type="ECO:0000313" key="13">
    <source>
        <dbReference type="Proteomes" id="UP000288216"/>
    </source>
</evidence>
<dbReference type="InterPro" id="IPR013783">
    <property type="entry name" value="Ig-like_fold"/>
</dbReference>
<accession>A0A401NH13</accession>
<dbReference type="AlphaFoldDB" id="A0A401NH13"/>
<keyword evidence="8" id="KW-0675">Receptor</keyword>
<evidence type="ECO:0000256" key="1">
    <source>
        <dbReference type="ARBA" id="ARBA00004251"/>
    </source>
</evidence>
<dbReference type="GO" id="GO:0009897">
    <property type="term" value="C:external side of plasma membrane"/>
    <property type="evidence" value="ECO:0007669"/>
    <property type="project" value="TreeGrafter"/>
</dbReference>
<keyword evidence="5 11" id="KW-1133">Transmembrane helix</keyword>
<evidence type="ECO:0000256" key="4">
    <source>
        <dbReference type="ARBA" id="ARBA00022729"/>
    </source>
</evidence>
<dbReference type="STRING" id="75743.A0A401NH13"/>
<evidence type="ECO:0000256" key="11">
    <source>
        <dbReference type="SAM" id="Phobius"/>
    </source>
</evidence>
<comment type="subcellular location">
    <subcellularLocation>
        <location evidence="1">Cell membrane</location>
        <topology evidence="1">Single-pass type I membrane protein</topology>
    </subcellularLocation>
</comment>
<evidence type="ECO:0000256" key="3">
    <source>
        <dbReference type="ARBA" id="ARBA00022692"/>
    </source>
</evidence>
<keyword evidence="13" id="KW-1185">Reference proteome</keyword>
<evidence type="ECO:0000313" key="12">
    <source>
        <dbReference type="EMBL" id="GCB60041.1"/>
    </source>
</evidence>
<sequence>MKLERGRAEDAGQYKCFVSNIKGSDQDTLSLIFAAFYKEPDFFIQLRPSGAVFKFETQGYPKASVSWYNEENEDISPLSETLYQQSGDGLYSLQSILEIGDANRSSNYTFRLRNDVLHQSVSRTFGLSKEPKPYETRTRNRWLFAVPLLIAEFLIILILVRALYQRQSHPIIRETQNGC</sequence>
<dbReference type="GO" id="GO:0071222">
    <property type="term" value="P:cellular response to lipopolysaccharide"/>
    <property type="evidence" value="ECO:0007669"/>
    <property type="project" value="TreeGrafter"/>
</dbReference>
<dbReference type="GO" id="GO:0042130">
    <property type="term" value="P:negative regulation of T cell proliferation"/>
    <property type="evidence" value="ECO:0007669"/>
    <property type="project" value="TreeGrafter"/>
</dbReference>
<dbReference type="Gene3D" id="2.60.40.10">
    <property type="entry name" value="Immunoglobulins"/>
    <property type="match status" value="1"/>
</dbReference>
<name>A0A401NH13_SCYTO</name>
<evidence type="ECO:0000256" key="8">
    <source>
        <dbReference type="ARBA" id="ARBA00023170"/>
    </source>
</evidence>
<dbReference type="GO" id="GO:0006955">
    <property type="term" value="P:immune response"/>
    <property type="evidence" value="ECO:0007669"/>
    <property type="project" value="TreeGrafter"/>
</dbReference>
<evidence type="ECO:0000256" key="2">
    <source>
        <dbReference type="ARBA" id="ARBA00022475"/>
    </source>
</evidence>
<evidence type="ECO:0000256" key="6">
    <source>
        <dbReference type="ARBA" id="ARBA00023136"/>
    </source>
</evidence>
<dbReference type="SUPFAM" id="SSF48726">
    <property type="entry name" value="Immunoglobulin"/>
    <property type="match status" value="1"/>
</dbReference>
<comment type="caution">
    <text evidence="12">The sequence shown here is derived from an EMBL/GenBank/DDBJ whole genome shotgun (WGS) entry which is preliminary data.</text>
</comment>
<dbReference type="GO" id="GO:0007166">
    <property type="term" value="P:cell surface receptor signaling pathway"/>
    <property type="evidence" value="ECO:0007669"/>
    <property type="project" value="TreeGrafter"/>
</dbReference>
<dbReference type="InterPro" id="IPR036179">
    <property type="entry name" value="Ig-like_dom_sf"/>
</dbReference>
<gene>
    <name evidence="12" type="ORF">scyTo_0012667</name>
</gene>
<keyword evidence="4" id="KW-0732">Signal</keyword>
<dbReference type="GO" id="GO:0031295">
    <property type="term" value="P:T cell costimulation"/>
    <property type="evidence" value="ECO:0007669"/>
    <property type="project" value="TreeGrafter"/>
</dbReference>
<evidence type="ECO:0008006" key="14">
    <source>
        <dbReference type="Google" id="ProtNLM"/>
    </source>
</evidence>